<sequence length="738" mass="82303">MDAGSEVDRELWGKHQHEILGYTDKWIVSPGERVGIKVSTTASSYKTRLCRLISGHEDPAYCLPKYEYFDELVPEEEHPGRYQQCHIGSYAKIDQWKDVGINENEGLAVDLWAFPTLSEPGHRQFIISGLDEKGLTGFGLFISEDDEFELIVGTFQSTEIVKTGFKSITKTWMHIQFKIWSENVAVTISPKKNYGTAKAAKGCTTSHRMSEKFAPSNGEPLVIASRLFNGSTVGNCFNGRIDSPILSSGSKVLAKFDFSREMTSDHIVDVSSPSLRGELVNAPTRAVKGFDWDGSECDWTKATFGYSAIHFHEDDLDDAQWENDFVLTIPETARSGAYAVDCATPGGMHDMVTFFVRPRHDKPKAKVAFLLGTFTYTAYANEHMFNNTSDPLWKRVALKETEDFKRLVARKDVGLAMYDLHRDGYGAVFSSTKRPIMNVRPAFVHWGFDRPREFSADLFFINFLEKEGIEYDVLTDHDLNEFGMQALEGVETLVFNCHPEYTTLRNLQLYDAFSAKGGDMMYLGGNGFYWVTSHDPTRSHRIEVRRGVQGCRAFELPGGEFVHSMTGEQGGLWRARGRAPNFTFGIGSAACGLGAGVGFKRSEASFDSAVSWIFEGTEKDELIGAFGGGASGDEIDRYDVALGSPEDAVVLATSETHSDLFGAFNEEIMFPMLDTMGPTCAKVRSDMLIFETAGGGRVFSVGSINWIWTMAWNNYENNVARVTANVLREFIRPKIQDA</sequence>
<accession>A0A2J6TFG9</accession>
<dbReference type="Proteomes" id="UP000235371">
    <property type="component" value="Unassembled WGS sequence"/>
</dbReference>
<dbReference type="InParanoid" id="A0A2J6TFG9"/>
<dbReference type="AlphaFoldDB" id="A0A2J6TFG9"/>
<dbReference type="RefSeq" id="XP_024738664.1">
    <property type="nucleotide sequence ID" value="XM_024880051.1"/>
</dbReference>
<proteinExistence type="predicted"/>
<organism evidence="2 3">
    <name type="scientific">Hyaloscypha bicolor E</name>
    <dbReference type="NCBI Taxonomy" id="1095630"/>
    <lineage>
        <taxon>Eukaryota</taxon>
        <taxon>Fungi</taxon>
        <taxon>Dikarya</taxon>
        <taxon>Ascomycota</taxon>
        <taxon>Pezizomycotina</taxon>
        <taxon>Leotiomycetes</taxon>
        <taxon>Helotiales</taxon>
        <taxon>Hyaloscyphaceae</taxon>
        <taxon>Hyaloscypha</taxon>
        <taxon>Hyaloscypha bicolor</taxon>
    </lineage>
</organism>
<evidence type="ECO:0000313" key="2">
    <source>
        <dbReference type="EMBL" id="PMD61760.1"/>
    </source>
</evidence>
<feature type="domain" description="N,N-dimethylformamidase beta subunit-like C-terminal" evidence="1">
    <location>
        <begin position="284"/>
        <end position="717"/>
    </location>
</feature>
<dbReference type="STRING" id="1095630.A0A2J6TFG9"/>
<name>A0A2J6TFG9_9HELO</name>
<dbReference type="GeneID" id="36588128"/>
<evidence type="ECO:0000313" key="3">
    <source>
        <dbReference type="Proteomes" id="UP000235371"/>
    </source>
</evidence>
<evidence type="ECO:0000259" key="1">
    <source>
        <dbReference type="Pfam" id="PF20254"/>
    </source>
</evidence>
<dbReference type="InterPro" id="IPR046540">
    <property type="entry name" value="DMFA2_C"/>
</dbReference>
<dbReference type="Pfam" id="PF20254">
    <property type="entry name" value="DMFA2_C"/>
    <property type="match status" value="1"/>
</dbReference>
<dbReference type="EMBL" id="KZ613786">
    <property type="protein sequence ID" value="PMD61760.1"/>
    <property type="molecule type" value="Genomic_DNA"/>
</dbReference>
<protein>
    <recommendedName>
        <fullName evidence="1">N,N-dimethylformamidase beta subunit-like C-terminal domain-containing protein</fullName>
    </recommendedName>
</protein>
<keyword evidence="3" id="KW-1185">Reference proteome</keyword>
<gene>
    <name evidence="2" type="ORF">K444DRAFT_612001</name>
</gene>
<reference evidence="2 3" key="1">
    <citation type="submission" date="2016-04" db="EMBL/GenBank/DDBJ databases">
        <title>A degradative enzymes factory behind the ericoid mycorrhizal symbiosis.</title>
        <authorList>
            <consortium name="DOE Joint Genome Institute"/>
            <person name="Martino E."/>
            <person name="Morin E."/>
            <person name="Grelet G."/>
            <person name="Kuo A."/>
            <person name="Kohler A."/>
            <person name="Daghino S."/>
            <person name="Barry K."/>
            <person name="Choi C."/>
            <person name="Cichocki N."/>
            <person name="Clum A."/>
            <person name="Copeland A."/>
            <person name="Hainaut M."/>
            <person name="Haridas S."/>
            <person name="Labutti K."/>
            <person name="Lindquist E."/>
            <person name="Lipzen A."/>
            <person name="Khouja H.-R."/>
            <person name="Murat C."/>
            <person name="Ohm R."/>
            <person name="Olson A."/>
            <person name="Spatafora J."/>
            <person name="Veneault-Fourrey C."/>
            <person name="Henrissat B."/>
            <person name="Grigoriev I."/>
            <person name="Martin F."/>
            <person name="Perotto S."/>
        </authorList>
    </citation>
    <scope>NUCLEOTIDE SEQUENCE [LARGE SCALE GENOMIC DNA]</scope>
    <source>
        <strain evidence="2 3">E</strain>
    </source>
</reference>
<dbReference type="OrthoDB" id="5287072at2759"/>